<feature type="non-terminal residue" evidence="1">
    <location>
        <position position="1"/>
    </location>
</feature>
<protein>
    <submittedName>
        <fullName evidence="1">Uncharacterized protein</fullName>
    </submittedName>
</protein>
<name>A0ABY7E0F2_MYAAR</name>
<evidence type="ECO:0000313" key="2">
    <source>
        <dbReference type="Proteomes" id="UP001164746"/>
    </source>
</evidence>
<accession>A0ABY7E0F2</accession>
<dbReference type="EMBL" id="CP111015">
    <property type="protein sequence ID" value="WAR01966.1"/>
    <property type="molecule type" value="Genomic_DNA"/>
</dbReference>
<sequence length="87" mass="9925">VIQLESALYQRQQYIEELQEIVASHDLEVEQAHLSKEDLQDILYDQDVIGSDAIVMTTEPNLCDTIANISSDVDVYFLKNTDHIDSQ</sequence>
<organism evidence="1 2">
    <name type="scientific">Mya arenaria</name>
    <name type="common">Soft-shell clam</name>
    <dbReference type="NCBI Taxonomy" id="6604"/>
    <lineage>
        <taxon>Eukaryota</taxon>
        <taxon>Metazoa</taxon>
        <taxon>Spiralia</taxon>
        <taxon>Lophotrochozoa</taxon>
        <taxon>Mollusca</taxon>
        <taxon>Bivalvia</taxon>
        <taxon>Autobranchia</taxon>
        <taxon>Heteroconchia</taxon>
        <taxon>Euheterodonta</taxon>
        <taxon>Imparidentia</taxon>
        <taxon>Neoheterodontei</taxon>
        <taxon>Myida</taxon>
        <taxon>Myoidea</taxon>
        <taxon>Myidae</taxon>
        <taxon>Mya</taxon>
    </lineage>
</organism>
<gene>
    <name evidence="1" type="ORF">MAR_008524</name>
</gene>
<evidence type="ECO:0000313" key="1">
    <source>
        <dbReference type="EMBL" id="WAR01966.1"/>
    </source>
</evidence>
<reference evidence="1" key="1">
    <citation type="submission" date="2022-11" db="EMBL/GenBank/DDBJ databases">
        <title>Centuries of genome instability and evolution in soft-shell clam transmissible cancer (bioRxiv).</title>
        <authorList>
            <person name="Hart S.F.M."/>
            <person name="Yonemitsu M.A."/>
            <person name="Giersch R.M."/>
            <person name="Beal B.F."/>
            <person name="Arriagada G."/>
            <person name="Davis B.W."/>
            <person name="Ostrander E.A."/>
            <person name="Goff S.P."/>
            <person name="Metzger M.J."/>
        </authorList>
    </citation>
    <scope>NUCLEOTIDE SEQUENCE</scope>
    <source>
        <strain evidence="1">MELC-2E11</strain>
        <tissue evidence="1">Siphon/mantle</tissue>
    </source>
</reference>
<keyword evidence="2" id="KW-1185">Reference proteome</keyword>
<proteinExistence type="predicted"/>
<dbReference type="Proteomes" id="UP001164746">
    <property type="component" value="Chromosome 4"/>
</dbReference>